<reference evidence="7" key="1">
    <citation type="journal article" date="2019" name="Int. J. Syst. Evol. Microbiol.">
        <title>The Global Catalogue of Microorganisms (GCM) 10K type strain sequencing project: providing services to taxonomists for standard genome sequencing and annotation.</title>
        <authorList>
            <consortium name="The Broad Institute Genomics Platform"/>
            <consortium name="The Broad Institute Genome Sequencing Center for Infectious Disease"/>
            <person name="Wu L."/>
            <person name="Ma J."/>
        </authorList>
    </citation>
    <scope>NUCLEOTIDE SEQUENCE [LARGE SCALE GENOMIC DNA]</scope>
    <source>
        <strain evidence="7">KCTC 33575</strain>
    </source>
</reference>
<feature type="transmembrane region" description="Helical" evidence="5">
    <location>
        <begin position="37"/>
        <end position="59"/>
    </location>
</feature>
<protein>
    <submittedName>
        <fullName evidence="6">DUF2614 family zinc ribbon-containing protein</fullName>
    </submittedName>
</protein>
<keyword evidence="7" id="KW-1185">Reference proteome</keyword>
<evidence type="ECO:0000256" key="5">
    <source>
        <dbReference type="SAM" id="Phobius"/>
    </source>
</evidence>
<organism evidence="6 7">
    <name type="scientific">Corticicoccus populi</name>
    <dbReference type="NCBI Taxonomy" id="1812821"/>
    <lineage>
        <taxon>Bacteria</taxon>
        <taxon>Bacillati</taxon>
        <taxon>Bacillota</taxon>
        <taxon>Bacilli</taxon>
        <taxon>Bacillales</taxon>
        <taxon>Staphylococcaceae</taxon>
        <taxon>Corticicoccus</taxon>
    </lineage>
</organism>
<evidence type="ECO:0000256" key="1">
    <source>
        <dbReference type="ARBA" id="ARBA00022475"/>
    </source>
</evidence>
<dbReference type="EMBL" id="JBHUOQ010000005">
    <property type="protein sequence ID" value="MFD2831294.1"/>
    <property type="molecule type" value="Genomic_DNA"/>
</dbReference>
<dbReference type="InterPro" id="IPR020912">
    <property type="entry name" value="UPF0295"/>
</dbReference>
<accession>A0ABW5X0V3</accession>
<gene>
    <name evidence="6" type="ORF">ACFSX4_12540</name>
</gene>
<keyword evidence="2 5" id="KW-0812">Transmembrane</keyword>
<dbReference type="RefSeq" id="WP_377775415.1">
    <property type="nucleotide sequence ID" value="NZ_JBHUOQ010000005.1"/>
</dbReference>
<feature type="transmembrane region" description="Helical" evidence="5">
    <location>
        <begin position="12"/>
        <end position="31"/>
    </location>
</feature>
<sequence>MKKTNKIKRIRGYALALIFAGMIIMYLGVFFRETPWLFGLFIFIGFIPMILSFVIYFWVGLVSTRTITVQCPNCENYTKILGKVDYCQICKEPLTIDKDLEGEAFNIDYNVDHRLEKFKEEKESEEKN</sequence>
<keyword evidence="4 5" id="KW-0472">Membrane</keyword>
<evidence type="ECO:0000256" key="4">
    <source>
        <dbReference type="ARBA" id="ARBA00023136"/>
    </source>
</evidence>
<dbReference type="Proteomes" id="UP001597519">
    <property type="component" value="Unassembled WGS sequence"/>
</dbReference>
<evidence type="ECO:0000256" key="2">
    <source>
        <dbReference type="ARBA" id="ARBA00022692"/>
    </source>
</evidence>
<keyword evidence="1" id="KW-1003">Cell membrane</keyword>
<comment type="caution">
    <text evidence="6">The sequence shown here is derived from an EMBL/GenBank/DDBJ whole genome shotgun (WGS) entry which is preliminary data.</text>
</comment>
<keyword evidence="3 5" id="KW-1133">Transmembrane helix</keyword>
<evidence type="ECO:0000313" key="7">
    <source>
        <dbReference type="Proteomes" id="UP001597519"/>
    </source>
</evidence>
<dbReference type="NCBIfam" id="NF002796">
    <property type="entry name" value="PRK02935.1"/>
    <property type="match status" value="1"/>
</dbReference>
<proteinExistence type="predicted"/>
<dbReference type="Pfam" id="PF11023">
    <property type="entry name" value="DUF2614"/>
    <property type="match status" value="1"/>
</dbReference>
<name>A0ABW5X0V3_9STAP</name>
<evidence type="ECO:0000256" key="3">
    <source>
        <dbReference type="ARBA" id="ARBA00022989"/>
    </source>
</evidence>
<evidence type="ECO:0000313" key="6">
    <source>
        <dbReference type="EMBL" id="MFD2831294.1"/>
    </source>
</evidence>